<comment type="similarity">
    <text evidence="2 4">Belongs to the cytochrome P450 family.</text>
</comment>
<dbReference type="InterPro" id="IPR001128">
    <property type="entry name" value="Cyt_P450"/>
</dbReference>
<feature type="region of interest" description="Disordered" evidence="5">
    <location>
        <begin position="1"/>
        <end position="33"/>
    </location>
</feature>
<dbReference type="GO" id="GO:0016705">
    <property type="term" value="F:oxidoreductase activity, acting on paired donors, with incorporation or reduction of molecular oxygen"/>
    <property type="evidence" value="ECO:0007669"/>
    <property type="project" value="InterPro"/>
</dbReference>
<dbReference type="InterPro" id="IPR017972">
    <property type="entry name" value="Cyt_P450_CS"/>
</dbReference>
<dbReference type="Gene3D" id="1.10.630.10">
    <property type="entry name" value="Cytochrome P450"/>
    <property type="match status" value="1"/>
</dbReference>
<organism evidence="6 7">
    <name type="scientific">Paraconexibacter algicola</name>
    <dbReference type="NCBI Taxonomy" id="2133960"/>
    <lineage>
        <taxon>Bacteria</taxon>
        <taxon>Bacillati</taxon>
        <taxon>Actinomycetota</taxon>
        <taxon>Thermoleophilia</taxon>
        <taxon>Solirubrobacterales</taxon>
        <taxon>Paraconexibacteraceae</taxon>
        <taxon>Paraconexibacter</taxon>
    </lineage>
</organism>
<keyword evidence="3 4" id="KW-0349">Heme</keyword>
<proteinExistence type="inferred from homology"/>
<evidence type="ECO:0000313" key="6">
    <source>
        <dbReference type="EMBL" id="PTL59952.1"/>
    </source>
</evidence>
<dbReference type="GO" id="GO:0004497">
    <property type="term" value="F:monooxygenase activity"/>
    <property type="evidence" value="ECO:0007669"/>
    <property type="project" value="UniProtKB-KW"/>
</dbReference>
<sequence>MTDMASTISPDQASSAGSSLSRRPVPGPRGIPGLGVVPQIVRDPYGSFERIAREYGDVARVPIPGMPFVLVSHPDHVKHITNTRHKDYPKPELFRDILFRDAPRFHGMANGDEWKRVRRVLNPKFTSRGLAPLEELIVAAITESVEDWDRFARSGEFVDIQEQLALVTMSVLLRSMFTRPASRAEIERLAESYLRITHGMAIAMLTTPLPNRIPRPFERRYTRAKEDVFAYIDAMVAERRQNPEVGEGDLLDMVLGAEFDDGSKLSDEHVRRELLGLIFGGYETTAAVMSWVLARLPRHPDALARAYDEVDALGGVRPGLDDMDRLPWLRACFDECQRLQGFSVNAREATVDDEIGGFHIPAGTTVAFSGQRLHRDPRWWRDPEQFDPSRFLDDDIDTYAFLPFGVGPRRCLGMRMAYMVGLWTLATVMQRYRFEHPPGWEPQPRFLFSSPVKGGVPVRLVPRTDP</sequence>
<keyword evidence="7" id="KW-1185">Reference proteome</keyword>
<dbReference type="Pfam" id="PF00067">
    <property type="entry name" value="p450"/>
    <property type="match status" value="1"/>
</dbReference>
<evidence type="ECO:0000256" key="2">
    <source>
        <dbReference type="ARBA" id="ARBA00010617"/>
    </source>
</evidence>
<dbReference type="PRINTS" id="PR00463">
    <property type="entry name" value="EP450I"/>
</dbReference>
<evidence type="ECO:0000256" key="3">
    <source>
        <dbReference type="PIRSR" id="PIRSR602401-1"/>
    </source>
</evidence>
<dbReference type="InterPro" id="IPR002401">
    <property type="entry name" value="Cyt_P450_E_grp-I"/>
</dbReference>
<evidence type="ECO:0000256" key="5">
    <source>
        <dbReference type="SAM" id="MobiDB-lite"/>
    </source>
</evidence>
<keyword evidence="4" id="KW-0503">Monooxygenase</keyword>
<dbReference type="GO" id="GO:0020037">
    <property type="term" value="F:heme binding"/>
    <property type="evidence" value="ECO:0007669"/>
    <property type="project" value="InterPro"/>
</dbReference>
<dbReference type="PANTHER" id="PTHR24305:SF166">
    <property type="entry name" value="CYTOCHROME P450 12A4, MITOCHONDRIAL-RELATED"/>
    <property type="match status" value="1"/>
</dbReference>
<dbReference type="AlphaFoldDB" id="A0A2T4UL30"/>
<accession>A0A2T4UL30</accession>
<comment type="cofactor">
    <cofactor evidence="1 3">
        <name>heme</name>
        <dbReference type="ChEBI" id="CHEBI:30413"/>
    </cofactor>
</comment>
<dbReference type="GO" id="GO:0005506">
    <property type="term" value="F:iron ion binding"/>
    <property type="evidence" value="ECO:0007669"/>
    <property type="project" value="InterPro"/>
</dbReference>
<evidence type="ECO:0000256" key="1">
    <source>
        <dbReference type="ARBA" id="ARBA00001971"/>
    </source>
</evidence>
<dbReference type="EMBL" id="PYYB01000001">
    <property type="protein sequence ID" value="PTL59952.1"/>
    <property type="molecule type" value="Genomic_DNA"/>
</dbReference>
<dbReference type="InterPro" id="IPR050121">
    <property type="entry name" value="Cytochrome_P450_monoxygenase"/>
</dbReference>
<feature type="binding site" description="axial binding residue" evidence="3">
    <location>
        <position position="411"/>
    </location>
    <ligand>
        <name>heme</name>
        <dbReference type="ChEBI" id="CHEBI:30413"/>
    </ligand>
    <ligandPart>
        <name>Fe</name>
        <dbReference type="ChEBI" id="CHEBI:18248"/>
    </ligandPart>
</feature>
<comment type="caution">
    <text evidence="6">The sequence shown here is derived from an EMBL/GenBank/DDBJ whole genome shotgun (WGS) entry which is preliminary data.</text>
</comment>
<evidence type="ECO:0000256" key="4">
    <source>
        <dbReference type="RuleBase" id="RU000461"/>
    </source>
</evidence>
<dbReference type="PANTHER" id="PTHR24305">
    <property type="entry name" value="CYTOCHROME P450"/>
    <property type="match status" value="1"/>
</dbReference>
<feature type="compositionally biased region" description="Polar residues" evidence="5">
    <location>
        <begin position="1"/>
        <end position="21"/>
    </location>
</feature>
<reference evidence="6 7" key="1">
    <citation type="submission" date="2018-03" db="EMBL/GenBank/DDBJ databases">
        <title>Aquarubrobacter algicola gen. nov., sp. nov., a novel actinobacterium isolated from shallow eutrophic lake during the end of cyanobacterial harmful algal blooms.</title>
        <authorList>
            <person name="Chun S.J."/>
        </authorList>
    </citation>
    <scope>NUCLEOTIDE SEQUENCE [LARGE SCALE GENOMIC DNA]</scope>
    <source>
        <strain evidence="6 7">Seoho-28</strain>
    </source>
</reference>
<protein>
    <submittedName>
        <fullName evidence="6">Cytochrome P450</fullName>
    </submittedName>
</protein>
<keyword evidence="4" id="KW-0560">Oxidoreductase</keyword>
<dbReference type="PROSITE" id="PS00086">
    <property type="entry name" value="CYTOCHROME_P450"/>
    <property type="match status" value="1"/>
</dbReference>
<dbReference type="Proteomes" id="UP000240739">
    <property type="component" value="Unassembled WGS sequence"/>
</dbReference>
<dbReference type="PRINTS" id="PR00385">
    <property type="entry name" value="P450"/>
</dbReference>
<evidence type="ECO:0000313" key="7">
    <source>
        <dbReference type="Proteomes" id="UP000240739"/>
    </source>
</evidence>
<gene>
    <name evidence="6" type="ORF">C7Y72_09995</name>
</gene>
<dbReference type="InterPro" id="IPR036396">
    <property type="entry name" value="Cyt_P450_sf"/>
</dbReference>
<dbReference type="SUPFAM" id="SSF48264">
    <property type="entry name" value="Cytochrome P450"/>
    <property type="match status" value="1"/>
</dbReference>
<name>A0A2T4UL30_9ACTN</name>
<keyword evidence="3 4" id="KW-0408">Iron</keyword>
<keyword evidence="3 4" id="KW-0479">Metal-binding</keyword>